<sequence>MEEVHQPSAQVHGQFQDALCDMVHSISLHSRIFQHVNLSLHLQQLVLLQYLNILWCLVLKNVYSKSQSYFLQVISTFLLMGFIFIPVGLVTLRASYSVVEIVDRYDIECVPEEYRSNKVAYVKDDSVSKNCSRFLKVPKSMRAPIFIYYQLDNYYQNHRRYVKSRTDRQLLHGLGYNDTSSCRPLESSDDLPIVPCGLIAWSLFNDTYKFSRGPSELKVNRKDIAWKSDRNHKFGKHVYPFNFQNGTLTGGAKLDPTIPLSDQEDLIVWMRTAALPTFRKLYGRIEEDLEADDVIVVNLKNNYNTYSFGGKKKIVLSTSSWLGGKNDFLGIANLFVGSFSILISIIFLVLHLKSPRQTLWRHSLRILE</sequence>
<proteinExistence type="predicted"/>
<organism evidence="1 2">
    <name type="scientific">Trifolium pratense</name>
    <name type="common">Red clover</name>
    <dbReference type="NCBI Taxonomy" id="57577"/>
    <lineage>
        <taxon>Eukaryota</taxon>
        <taxon>Viridiplantae</taxon>
        <taxon>Streptophyta</taxon>
        <taxon>Embryophyta</taxon>
        <taxon>Tracheophyta</taxon>
        <taxon>Spermatophyta</taxon>
        <taxon>Magnoliopsida</taxon>
        <taxon>eudicotyledons</taxon>
        <taxon>Gunneridae</taxon>
        <taxon>Pentapetalae</taxon>
        <taxon>rosids</taxon>
        <taxon>fabids</taxon>
        <taxon>Fabales</taxon>
        <taxon>Fabaceae</taxon>
        <taxon>Papilionoideae</taxon>
        <taxon>50 kb inversion clade</taxon>
        <taxon>NPAAA clade</taxon>
        <taxon>Hologalegina</taxon>
        <taxon>IRL clade</taxon>
        <taxon>Trifolieae</taxon>
        <taxon>Trifolium</taxon>
    </lineage>
</organism>
<evidence type="ECO:0000313" key="1">
    <source>
        <dbReference type="EMBL" id="CAJ2633432.1"/>
    </source>
</evidence>
<evidence type="ECO:0000313" key="2">
    <source>
        <dbReference type="Proteomes" id="UP001177021"/>
    </source>
</evidence>
<dbReference type="Proteomes" id="UP001177021">
    <property type="component" value="Unassembled WGS sequence"/>
</dbReference>
<gene>
    <name evidence="1" type="ORF">MILVUS5_LOCUS4544</name>
</gene>
<name>A0ACB0ING3_TRIPR</name>
<protein>
    <submittedName>
        <fullName evidence="1">Uncharacterized protein</fullName>
    </submittedName>
</protein>
<reference evidence="1" key="1">
    <citation type="submission" date="2023-10" db="EMBL/GenBank/DDBJ databases">
        <authorList>
            <person name="Rodriguez Cubillos JULIANA M."/>
            <person name="De Vega J."/>
        </authorList>
    </citation>
    <scope>NUCLEOTIDE SEQUENCE</scope>
</reference>
<dbReference type="EMBL" id="CASHSV030000001">
    <property type="protein sequence ID" value="CAJ2633432.1"/>
    <property type="molecule type" value="Genomic_DNA"/>
</dbReference>
<accession>A0ACB0ING3</accession>
<keyword evidence="2" id="KW-1185">Reference proteome</keyword>
<comment type="caution">
    <text evidence="1">The sequence shown here is derived from an EMBL/GenBank/DDBJ whole genome shotgun (WGS) entry which is preliminary data.</text>
</comment>